<evidence type="ECO:0000313" key="3">
    <source>
        <dbReference type="EMBL" id="STY43848.1"/>
    </source>
</evidence>
<organism evidence="3 4">
    <name type="scientific">Listeria grayi</name>
    <name type="common">Listeria murrayi</name>
    <dbReference type="NCBI Taxonomy" id="1641"/>
    <lineage>
        <taxon>Bacteria</taxon>
        <taxon>Bacillati</taxon>
        <taxon>Bacillota</taxon>
        <taxon>Bacilli</taxon>
        <taxon>Bacillales</taxon>
        <taxon>Listeriaceae</taxon>
        <taxon>Listeria</taxon>
    </lineage>
</organism>
<sequence>MSELLDLAGNGWQIVIIIIAVISYVVSAANKTKDKKPAAHQQAKKNNTARSKANQAAARKQATKRPTIQTMTRKQEKLLKDIRQESDVMTRPGRTAASKSKNVLRQEFGSSKKLKRAMILKEVLDKPVSLRK</sequence>
<dbReference type="OrthoDB" id="2361778at2"/>
<keyword evidence="2" id="KW-1133">Transmembrane helix</keyword>
<gene>
    <name evidence="3" type="ORF">NCTC10815_01154</name>
</gene>
<dbReference type="EMBL" id="UGPG01000001">
    <property type="protein sequence ID" value="STY43848.1"/>
    <property type="molecule type" value="Genomic_DNA"/>
</dbReference>
<dbReference type="RefSeq" id="WP_036106113.1">
    <property type="nucleotide sequence ID" value="NZ_JAASVE010000001.1"/>
</dbReference>
<evidence type="ECO:0000256" key="1">
    <source>
        <dbReference type="SAM" id="MobiDB-lite"/>
    </source>
</evidence>
<dbReference type="AlphaFoldDB" id="A0A378MBZ6"/>
<protein>
    <submittedName>
        <fullName evidence="3">Uncharacterized protein</fullName>
    </submittedName>
</protein>
<feature type="compositionally biased region" description="Polar residues" evidence="1">
    <location>
        <begin position="44"/>
        <end position="54"/>
    </location>
</feature>
<dbReference type="Proteomes" id="UP000254879">
    <property type="component" value="Unassembled WGS sequence"/>
</dbReference>
<evidence type="ECO:0000256" key="2">
    <source>
        <dbReference type="SAM" id="Phobius"/>
    </source>
</evidence>
<evidence type="ECO:0000313" key="4">
    <source>
        <dbReference type="Proteomes" id="UP000254879"/>
    </source>
</evidence>
<proteinExistence type="predicted"/>
<reference evidence="3 4" key="1">
    <citation type="submission" date="2018-06" db="EMBL/GenBank/DDBJ databases">
        <authorList>
            <consortium name="Pathogen Informatics"/>
            <person name="Doyle S."/>
        </authorList>
    </citation>
    <scope>NUCLEOTIDE SEQUENCE [LARGE SCALE GENOMIC DNA]</scope>
    <source>
        <strain evidence="4">NCTC 10815</strain>
    </source>
</reference>
<accession>A0A378MBZ6</accession>
<name>A0A378MBZ6_LISGR</name>
<feature type="region of interest" description="Disordered" evidence="1">
    <location>
        <begin position="31"/>
        <end position="73"/>
    </location>
</feature>
<keyword evidence="2" id="KW-0812">Transmembrane</keyword>
<feature type="transmembrane region" description="Helical" evidence="2">
    <location>
        <begin position="12"/>
        <end position="29"/>
    </location>
</feature>
<keyword evidence="2" id="KW-0472">Membrane</keyword>